<keyword evidence="3" id="KW-0677">Repeat</keyword>
<dbReference type="GO" id="GO:0004518">
    <property type="term" value="F:nuclease activity"/>
    <property type="evidence" value="ECO:0007669"/>
    <property type="project" value="TreeGrafter"/>
</dbReference>
<dbReference type="STRING" id="215250.A0A316YWF5"/>
<evidence type="ECO:0008006" key="10">
    <source>
        <dbReference type="Google" id="ProtNLM"/>
    </source>
</evidence>
<dbReference type="SUPFAM" id="SSF63748">
    <property type="entry name" value="Tudor/PWWP/MBT"/>
    <property type="match status" value="1"/>
</dbReference>
<dbReference type="Gene3D" id="2.30.30.140">
    <property type="match status" value="1"/>
</dbReference>
<dbReference type="GeneID" id="37041381"/>
<dbReference type="CDD" id="cd00175">
    <property type="entry name" value="SNc"/>
    <property type="match status" value="1"/>
</dbReference>
<protein>
    <recommendedName>
        <fullName evidence="10">Transcription factor</fullName>
    </recommendedName>
</protein>
<dbReference type="InterPro" id="IPR002999">
    <property type="entry name" value="Tudor"/>
</dbReference>
<dbReference type="SUPFAM" id="SSF50199">
    <property type="entry name" value="Staphylococcal nuclease"/>
    <property type="match status" value="5"/>
</dbReference>
<feature type="region of interest" description="Disordered" evidence="5">
    <location>
        <begin position="1"/>
        <end position="32"/>
    </location>
</feature>
<dbReference type="AlphaFoldDB" id="A0A316YWF5"/>
<proteinExistence type="predicted"/>
<dbReference type="GO" id="GO:0005829">
    <property type="term" value="C:cytosol"/>
    <property type="evidence" value="ECO:0007669"/>
    <property type="project" value="UniProtKB-UniRule"/>
</dbReference>
<evidence type="ECO:0000259" key="7">
    <source>
        <dbReference type="PROSITE" id="PS50830"/>
    </source>
</evidence>
<evidence type="ECO:0000256" key="2">
    <source>
        <dbReference type="ARBA" id="ARBA00022490"/>
    </source>
</evidence>
<keyword evidence="2 4" id="KW-0963">Cytoplasm</keyword>
<dbReference type="InParanoid" id="A0A316YWF5"/>
<evidence type="ECO:0000313" key="8">
    <source>
        <dbReference type="EMBL" id="PWN93521.1"/>
    </source>
</evidence>
<feature type="domain" description="TNase-like" evidence="7">
    <location>
        <begin position="20"/>
        <end position="179"/>
    </location>
</feature>
<dbReference type="PANTHER" id="PTHR12302:SF2">
    <property type="entry name" value="STAPHYLOCOCCAL NUCLEASE DOMAIN-CONTAINING PROTEIN 1"/>
    <property type="match status" value="1"/>
</dbReference>
<dbReference type="Gene3D" id="2.40.50.90">
    <property type="match status" value="5"/>
</dbReference>
<evidence type="ECO:0000256" key="3">
    <source>
        <dbReference type="ARBA" id="ARBA00022737"/>
    </source>
</evidence>
<dbReference type="Proteomes" id="UP000245768">
    <property type="component" value="Unassembled WGS sequence"/>
</dbReference>
<dbReference type="GO" id="GO:0005634">
    <property type="term" value="C:nucleus"/>
    <property type="evidence" value="ECO:0007669"/>
    <property type="project" value="TreeGrafter"/>
</dbReference>
<dbReference type="PIRSF" id="PIRSF017179">
    <property type="entry name" value="RISC-Tudor-SN"/>
    <property type="match status" value="1"/>
</dbReference>
<dbReference type="GO" id="GO:0006402">
    <property type="term" value="P:mRNA catabolic process"/>
    <property type="evidence" value="ECO:0007669"/>
    <property type="project" value="UniProtKB-UniRule"/>
</dbReference>
<dbReference type="InterPro" id="IPR016685">
    <property type="entry name" value="Silence_cplx_Nase-comp_TudorSN"/>
</dbReference>
<accession>A0A316YWF5</accession>
<dbReference type="GO" id="GO:0031332">
    <property type="term" value="C:RNAi effector complex"/>
    <property type="evidence" value="ECO:0007669"/>
    <property type="project" value="InterPro"/>
</dbReference>
<dbReference type="EMBL" id="KZ819634">
    <property type="protein sequence ID" value="PWN93521.1"/>
    <property type="molecule type" value="Genomic_DNA"/>
</dbReference>
<dbReference type="FunCoup" id="A0A316YWF5">
    <property type="interactions" value="737"/>
</dbReference>
<dbReference type="InterPro" id="IPR035437">
    <property type="entry name" value="SNase_OB-fold_sf"/>
</dbReference>
<evidence type="ECO:0000256" key="1">
    <source>
        <dbReference type="ARBA" id="ARBA00004496"/>
    </source>
</evidence>
<evidence type="ECO:0000256" key="5">
    <source>
        <dbReference type="SAM" id="MobiDB-lite"/>
    </source>
</evidence>
<feature type="region of interest" description="Disordered" evidence="5">
    <location>
        <begin position="137"/>
        <end position="161"/>
    </location>
</feature>
<dbReference type="GO" id="GO:0031047">
    <property type="term" value="P:regulatory ncRNA-mediated gene silencing"/>
    <property type="evidence" value="ECO:0007669"/>
    <property type="project" value="UniProtKB-UniRule"/>
</dbReference>
<feature type="compositionally biased region" description="Polar residues" evidence="5">
    <location>
        <begin position="1"/>
        <end position="11"/>
    </location>
</feature>
<dbReference type="SMART" id="SM00318">
    <property type="entry name" value="SNc"/>
    <property type="match status" value="4"/>
</dbReference>
<dbReference type="FunFam" id="2.30.30.140:FF:000018">
    <property type="entry name" value="Serine/threonine-protein kinase 31"/>
    <property type="match status" value="1"/>
</dbReference>
<evidence type="ECO:0000256" key="4">
    <source>
        <dbReference type="PIRNR" id="PIRNR017179"/>
    </source>
</evidence>
<sequence length="1001" mass="107869">MAAAPNPSSIAVSAGKAPAPLQGGVVRSAPSGDTLVIRPRGVVTPGGEKTIHIAGIAAPRLGSREREDDPFAFPSREFLRKLCVGKEVRYRVEYNVPVPGGGVREFAHVYLPPEGASAPDTNVSHKILTAGWAKVHDSNSRRNNENAATPEEDETGGWKATQRSIQETAQSASLGIWGPDDLLHVDHSMGDAAAFLAEWKGKEVESVVEQVRDGSMLRVRMLTGSRHHQMVNLSLAGIKAPRLMGGGGPNSGEPSEPFAEEARFFVESRLMQRNVKVIVLAMPQPLTQAVNPLGSAASAPPQPPMQSSVLIGQVLHPVGDIAQFLLAAGLARCVDWHSGLLASVGGMEKYRLAEKAAKAKRLAIWKDYSPPPRAADATGPGAPAQRRFEATVVRVISGDTIHVRRQSAPEQRIHLSSVRQPNIKDPKLVGYANEAREALRKRLVGKAVQVHIDYAKKDEGNGEERVYATVKTTTGSKEARGQDVGEMLISRGLATVIRHRAGDEDRSPEWDRYMASEAEAIQATRGLHSGKEATAPRLIEASESASKANTYLPVLKRQGRIHAVVDFCASASRFKIVVPKESCRLTFVLAGIRAPRTARNASEKDEPYAREGFDFTTTRALQRDVEVEVYSTDKAGGFIGALWLNKTENLAVSLVESGWASVHQYSAEGISFGSQLIEAEKRARRAKVGMWVNETDEEQHESVGDIAVPTAGANGSASASAAAAPRKAGWGVPAAAAAPAQARSEYVDLYVSDVRGGSGEVPFGFSVQILDAEISKLETLMSDLALHHKAATTAFSSGFAPKVGDWVSAKFSGDGAWYRGQILRNKAASKSKEVRFVDYGNIEDVAVSDIRPLEAARFGKTRLPAKAIEARLSFAKLYAPQPQPGAAAASASTDEYAQEAIERFRDLTEGKKLIANIDYREPSGLLHLTLYDPNDPASISSGKAEACLNFDLVREGHALPDAKVPYWPAYPSMVKVAQEANTEARRKHRGCFELGDPTGYE</sequence>
<feature type="domain" description="TNase-like" evidence="7">
    <location>
        <begin position="386"/>
        <end position="693"/>
    </location>
</feature>
<gene>
    <name evidence="8" type="ORF">FA10DRAFT_247767</name>
</gene>
<organism evidence="8 9">
    <name type="scientific">Acaromyces ingoldii</name>
    <dbReference type="NCBI Taxonomy" id="215250"/>
    <lineage>
        <taxon>Eukaryota</taxon>
        <taxon>Fungi</taxon>
        <taxon>Dikarya</taxon>
        <taxon>Basidiomycota</taxon>
        <taxon>Ustilaginomycotina</taxon>
        <taxon>Exobasidiomycetes</taxon>
        <taxon>Exobasidiales</taxon>
        <taxon>Cryptobasidiaceae</taxon>
        <taxon>Acaromyces</taxon>
    </lineage>
</organism>
<dbReference type="RefSeq" id="XP_025380719.1">
    <property type="nucleotide sequence ID" value="XM_025519465.1"/>
</dbReference>
<dbReference type="Pfam" id="PF00565">
    <property type="entry name" value="SNase"/>
    <property type="match status" value="4"/>
</dbReference>
<feature type="domain" description="TNase-like" evidence="7">
    <location>
        <begin position="202"/>
        <end position="367"/>
    </location>
</feature>
<dbReference type="Pfam" id="PF00567">
    <property type="entry name" value="TUDOR"/>
    <property type="match status" value="1"/>
</dbReference>
<keyword evidence="9" id="KW-1185">Reference proteome</keyword>
<reference evidence="8 9" key="1">
    <citation type="journal article" date="2018" name="Mol. Biol. Evol.">
        <title>Broad Genomic Sampling Reveals a Smut Pathogenic Ancestry of the Fungal Clade Ustilaginomycotina.</title>
        <authorList>
            <person name="Kijpornyongpan T."/>
            <person name="Mondo S.J."/>
            <person name="Barry K."/>
            <person name="Sandor L."/>
            <person name="Lee J."/>
            <person name="Lipzen A."/>
            <person name="Pangilinan J."/>
            <person name="LaButti K."/>
            <person name="Hainaut M."/>
            <person name="Henrissat B."/>
            <person name="Grigoriev I.V."/>
            <person name="Spatafora J.W."/>
            <person name="Aime M.C."/>
        </authorList>
    </citation>
    <scope>NUCLEOTIDE SEQUENCE [LARGE SCALE GENOMIC DNA]</scope>
    <source>
        <strain evidence="8 9">MCA 4198</strain>
    </source>
</reference>
<name>A0A316YWF5_9BASI</name>
<dbReference type="InterPro" id="IPR016071">
    <property type="entry name" value="Staphylococal_nuclease_OB-fold"/>
</dbReference>
<dbReference type="GO" id="GO:0003723">
    <property type="term" value="F:RNA binding"/>
    <property type="evidence" value="ECO:0007669"/>
    <property type="project" value="UniProtKB-UniRule"/>
</dbReference>
<comment type="subcellular location">
    <subcellularLocation>
        <location evidence="1 4">Cytoplasm</location>
    </subcellularLocation>
</comment>
<evidence type="ECO:0000313" key="9">
    <source>
        <dbReference type="Proteomes" id="UP000245768"/>
    </source>
</evidence>
<evidence type="ECO:0000259" key="6">
    <source>
        <dbReference type="PROSITE" id="PS50304"/>
    </source>
</evidence>
<dbReference type="OrthoDB" id="10023235at2759"/>
<dbReference type="PROSITE" id="PS50304">
    <property type="entry name" value="TUDOR"/>
    <property type="match status" value="1"/>
</dbReference>
<feature type="domain" description="Tudor" evidence="6">
    <location>
        <begin position="800"/>
        <end position="860"/>
    </location>
</feature>
<dbReference type="SMART" id="SM00333">
    <property type="entry name" value="TUDOR"/>
    <property type="match status" value="1"/>
</dbReference>
<dbReference type="PROSITE" id="PS50830">
    <property type="entry name" value="TNASE_3"/>
    <property type="match status" value="3"/>
</dbReference>
<dbReference type="PANTHER" id="PTHR12302">
    <property type="entry name" value="EBNA2 BINDING PROTEIN P100"/>
    <property type="match status" value="1"/>
</dbReference>